<keyword evidence="11 12" id="KW-0472">Membrane</keyword>
<dbReference type="SMART" id="SM00304">
    <property type="entry name" value="HAMP"/>
    <property type="match status" value="1"/>
</dbReference>
<keyword evidence="4" id="KW-1003">Cell membrane</keyword>
<dbReference type="InterPro" id="IPR036890">
    <property type="entry name" value="HATPase_C_sf"/>
</dbReference>
<keyword evidence="5" id="KW-0597">Phosphoprotein</keyword>
<keyword evidence="12" id="KW-0812">Transmembrane</keyword>
<dbReference type="CDD" id="cd06225">
    <property type="entry name" value="HAMP"/>
    <property type="match status" value="1"/>
</dbReference>
<keyword evidence="6" id="KW-0808">Transferase</keyword>
<evidence type="ECO:0000256" key="2">
    <source>
        <dbReference type="ARBA" id="ARBA00004651"/>
    </source>
</evidence>
<dbReference type="InterPro" id="IPR010559">
    <property type="entry name" value="Sig_transdc_His_kin_internal"/>
</dbReference>
<dbReference type="PANTHER" id="PTHR34220:SF7">
    <property type="entry name" value="SENSOR HISTIDINE KINASE YPDA"/>
    <property type="match status" value="1"/>
</dbReference>
<keyword evidence="10" id="KW-0902">Two-component regulatory system</keyword>
<keyword evidence="9" id="KW-0067">ATP-binding</keyword>
<name>A0A2R5ER41_9BACL</name>
<evidence type="ECO:0000256" key="7">
    <source>
        <dbReference type="ARBA" id="ARBA00022741"/>
    </source>
</evidence>
<dbReference type="InterPro" id="IPR003594">
    <property type="entry name" value="HATPase_dom"/>
</dbReference>
<evidence type="ECO:0000256" key="3">
    <source>
        <dbReference type="ARBA" id="ARBA00012438"/>
    </source>
</evidence>
<evidence type="ECO:0000256" key="5">
    <source>
        <dbReference type="ARBA" id="ARBA00022553"/>
    </source>
</evidence>
<dbReference type="Pfam" id="PF06580">
    <property type="entry name" value="His_kinase"/>
    <property type="match status" value="1"/>
</dbReference>
<dbReference type="PROSITE" id="PS50109">
    <property type="entry name" value="HIS_KIN"/>
    <property type="match status" value="1"/>
</dbReference>
<feature type="transmembrane region" description="Helical" evidence="12">
    <location>
        <begin position="21"/>
        <end position="45"/>
    </location>
</feature>
<comment type="caution">
    <text evidence="15">The sequence shown here is derived from an EMBL/GenBank/DDBJ whole genome shotgun (WGS) entry which is preliminary data.</text>
</comment>
<dbReference type="SUPFAM" id="SSF55874">
    <property type="entry name" value="ATPase domain of HSP90 chaperone/DNA topoisomerase II/histidine kinase"/>
    <property type="match status" value="1"/>
</dbReference>
<dbReference type="PANTHER" id="PTHR34220">
    <property type="entry name" value="SENSOR HISTIDINE KINASE YPDA"/>
    <property type="match status" value="1"/>
</dbReference>
<dbReference type="GO" id="GO:0000155">
    <property type="term" value="F:phosphorelay sensor kinase activity"/>
    <property type="evidence" value="ECO:0007669"/>
    <property type="project" value="InterPro"/>
</dbReference>
<evidence type="ECO:0000313" key="15">
    <source>
        <dbReference type="EMBL" id="GBG09150.1"/>
    </source>
</evidence>
<dbReference type="Pfam" id="PF00672">
    <property type="entry name" value="HAMP"/>
    <property type="match status" value="1"/>
</dbReference>
<dbReference type="GO" id="GO:0005886">
    <property type="term" value="C:plasma membrane"/>
    <property type="evidence" value="ECO:0007669"/>
    <property type="project" value="UniProtKB-SubCell"/>
</dbReference>
<comment type="catalytic activity">
    <reaction evidence="1">
        <text>ATP + protein L-histidine = ADP + protein N-phospho-L-histidine.</text>
        <dbReference type="EC" id="2.7.13.3"/>
    </reaction>
</comment>
<dbReference type="SUPFAM" id="SSF158472">
    <property type="entry name" value="HAMP domain-like"/>
    <property type="match status" value="1"/>
</dbReference>
<sequence length="601" mass="68179">MFIEFVRRLANRTNDIRIKPKLIVSFILVVFVPVLIVGVFLTLAFRQNVLDQATQQVGSNVDRVKSQIANIVRMPLEVSDNLLSDARLMNVVNTQYASTYSVVEAYREYRDIRDSVKLYNEIHNIRFYYTNPTMLDNWEFLRLTPEKTREPWFHQAMTEDGIRWQYVEDETKSNQKYLSLVRKVNFPLYRTSGVLVITIDPAVLGSMMRQEAFDTMIIEDNGYIVAAKDGALVGKNINDATFNSPIAGKSEGTYEFRYDGKPSRVVIEKLIPTSSRNGLRVVSVFAVDSIVGGANRISLLGLAIMLVSLAVAWGLIYLTSTLISKRMLLLHKDLNKVAMGDLNVISSVSGNDEIGMLSRQFNNMVVSIRGLMDEVADSESQKAQLLLRQREIKLKMMASQINPHFLFNALESIWMKAHMNGQKEISVVVRMLGKMIRQNLEVGNRRIAIRDEIEVVRCYLEIQKFRYGGDRLSFLLDVDESCASVELPPLVIQPLVENAVVHGLDHVEQGGFVSVRVYRNEEGVGIEIKDNGSGIDEERMGSILRSFDDMEEEEQYRIGLRNVHQRLIMIYGESFGLRIESVLGEGTFITFNIPTGGLRHA</sequence>
<accession>A0A2R5ER41</accession>
<feature type="domain" description="Histidine kinase" evidence="13">
    <location>
        <begin position="492"/>
        <end position="597"/>
    </location>
</feature>
<dbReference type="Pfam" id="PF02518">
    <property type="entry name" value="HATPase_c"/>
    <property type="match status" value="1"/>
</dbReference>
<reference evidence="15 16" key="1">
    <citation type="submission" date="2017-08" db="EMBL/GenBank/DDBJ databases">
        <title>Substantial Increase in Enzyme Production by Combined Drug-Resistance Mutations in Paenibacillus agaridevorans.</title>
        <authorList>
            <person name="Tanaka Y."/>
            <person name="Funane K."/>
            <person name="Hosaka T."/>
            <person name="Shiwa Y."/>
            <person name="Fujita N."/>
            <person name="Miyazaki T."/>
            <person name="Yoshikawa H."/>
            <person name="Murakami K."/>
            <person name="Kasahara K."/>
            <person name="Inaoka T."/>
            <person name="Hiraga Y."/>
            <person name="Ochi K."/>
        </authorList>
    </citation>
    <scope>NUCLEOTIDE SEQUENCE [LARGE SCALE GENOMIC DNA]</scope>
    <source>
        <strain evidence="15 16">T-3040</strain>
    </source>
</reference>
<dbReference type="InterPro" id="IPR005467">
    <property type="entry name" value="His_kinase_dom"/>
</dbReference>
<dbReference type="EMBL" id="BDQX01000196">
    <property type="protein sequence ID" value="GBG09150.1"/>
    <property type="molecule type" value="Genomic_DNA"/>
</dbReference>
<feature type="domain" description="HAMP" evidence="14">
    <location>
        <begin position="321"/>
        <end position="373"/>
    </location>
</feature>
<proteinExistence type="predicted"/>
<dbReference type="InterPro" id="IPR003660">
    <property type="entry name" value="HAMP_dom"/>
</dbReference>
<dbReference type="Gene3D" id="3.30.565.10">
    <property type="entry name" value="Histidine kinase-like ATPase, C-terminal domain"/>
    <property type="match status" value="1"/>
</dbReference>
<feature type="transmembrane region" description="Helical" evidence="12">
    <location>
        <begin position="297"/>
        <end position="318"/>
    </location>
</feature>
<evidence type="ECO:0000256" key="4">
    <source>
        <dbReference type="ARBA" id="ARBA00022475"/>
    </source>
</evidence>
<dbReference type="RefSeq" id="WP_108993944.1">
    <property type="nucleotide sequence ID" value="NZ_BDQX01000196.1"/>
</dbReference>
<dbReference type="InterPro" id="IPR050640">
    <property type="entry name" value="Bact_2-comp_sensor_kinase"/>
</dbReference>
<dbReference type="EC" id="2.7.13.3" evidence="3"/>
<dbReference type="Proteomes" id="UP000245202">
    <property type="component" value="Unassembled WGS sequence"/>
</dbReference>
<evidence type="ECO:0000313" key="16">
    <source>
        <dbReference type="Proteomes" id="UP000245202"/>
    </source>
</evidence>
<organism evidence="15 16">
    <name type="scientific">Paenibacillus agaridevorans</name>
    <dbReference type="NCBI Taxonomy" id="171404"/>
    <lineage>
        <taxon>Bacteria</taxon>
        <taxon>Bacillati</taxon>
        <taxon>Bacillota</taxon>
        <taxon>Bacilli</taxon>
        <taxon>Bacillales</taxon>
        <taxon>Paenibacillaceae</taxon>
        <taxon>Paenibacillus</taxon>
    </lineage>
</organism>
<evidence type="ECO:0000259" key="13">
    <source>
        <dbReference type="PROSITE" id="PS50109"/>
    </source>
</evidence>
<evidence type="ECO:0000256" key="10">
    <source>
        <dbReference type="ARBA" id="ARBA00023012"/>
    </source>
</evidence>
<comment type="subcellular location">
    <subcellularLocation>
        <location evidence="2">Cell membrane</location>
        <topology evidence="2">Multi-pass membrane protein</topology>
    </subcellularLocation>
</comment>
<evidence type="ECO:0000256" key="8">
    <source>
        <dbReference type="ARBA" id="ARBA00022777"/>
    </source>
</evidence>
<evidence type="ECO:0000256" key="1">
    <source>
        <dbReference type="ARBA" id="ARBA00000085"/>
    </source>
</evidence>
<dbReference type="Gene3D" id="6.10.340.10">
    <property type="match status" value="1"/>
</dbReference>
<dbReference type="PROSITE" id="PS50885">
    <property type="entry name" value="HAMP"/>
    <property type="match status" value="1"/>
</dbReference>
<dbReference type="GO" id="GO:0005524">
    <property type="term" value="F:ATP binding"/>
    <property type="evidence" value="ECO:0007669"/>
    <property type="project" value="UniProtKB-KW"/>
</dbReference>
<keyword evidence="16" id="KW-1185">Reference proteome</keyword>
<dbReference type="SMART" id="SM00387">
    <property type="entry name" value="HATPase_c"/>
    <property type="match status" value="1"/>
</dbReference>
<evidence type="ECO:0000256" key="11">
    <source>
        <dbReference type="ARBA" id="ARBA00023136"/>
    </source>
</evidence>
<dbReference type="AlphaFoldDB" id="A0A2R5ER41"/>
<protein>
    <recommendedName>
        <fullName evidence="3">histidine kinase</fullName>
        <ecNumber evidence="3">2.7.13.3</ecNumber>
    </recommendedName>
</protein>
<evidence type="ECO:0000256" key="12">
    <source>
        <dbReference type="SAM" id="Phobius"/>
    </source>
</evidence>
<evidence type="ECO:0000259" key="14">
    <source>
        <dbReference type="PROSITE" id="PS50885"/>
    </source>
</evidence>
<keyword evidence="12" id="KW-1133">Transmembrane helix</keyword>
<evidence type="ECO:0000256" key="9">
    <source>
        <dbReference type="ARBA" id="ARBA00022840"/>
    </source>
</evidence>
<gene>
    <name evidence="15" type="ORF">PAT3040_03783</name>
</gene>
<keyword evidence="7" id="KW-0547">Nucleotide-binding</keyword>
<keyword evidence="8 15" id="KW-0418">Kinase</keyword>
<evidence type="ECO:0000256" key="6">
    <source>
        <dbReference type="ARBA" id="ARBA00022679"/>
    </source>
</evidence>